<evidence type="ECO:0000313" key="3">
    <source>
        <dbReference type="Proteomes" id="UP001396334"/>
    </source>
</evidence>
<organism evidence="2 3">
    <name type="scientific">Hibiscus sabdariffa</name>
    <name type="common">roselle</name>
    <dbReference type="NCBI Taxonomy" id="183260"/>
    <lineage>
        <taxon>Eukaryota</taxon>
        <taxon>Viridiplantae</taxon>
        <taxon>Streptophyta</taxon>
        <taxon>Embryophyta</taxon>
        <taxon>Tracheophyta</taxon>
        <taxon>Spermatophyta</taxon>
        <taxon>Magnoliopsida</taxon>
        <taxon>eudicotyledons</taxon>
        <taxon>Gunneridae</taxon>
        <taxon>Pentapetalae</taxon>
        <taxon>rosids</taxon>
        <taxon>malvids</taxon>
        <taxon>Malvales</taxon>
        <taxon>Malvaceae</taxon>
        <taxon>Malvoideae</taxon>
        <taxon>Hibiscus</taxon>
    </lineage>
</organism>
<reference evidence="2 3" key="1">
    <citation type="journal article" date="2024" name="G3 (Bethesda)">
        <title>Genome assembly of Hibiscus sabdariffa L. provides insights into metabolisms of medicinal natural products.</title>
        <authorList>
            <person name="Kim T."/>
        </authorList>
    </citation>
    <scope>NUCLEOTIDE SEQUENCE [LARGE SCALE GENOMIC DNA]</scope>
    <source>
        <strain evidence="2">TK-2024</strain>
        <tissue evidence="2">Old leaves</tissue>
    </source>
</reference>
<evidence type="ECO:0000256" key="1">
    <source>
        <dbReference type="SAM" id="MobiDB-lite"/>
    </source>
</evidence>
<proteinExistence type="predicted"/>
<feature type="region of interest" description="Disordered" evidence="1">
    <location>
        <begin position="109"/>
        <end position="132"/>
    </location>
</feature>
<gene>
    <name evidence="2" type="ORF">V6N11_062192</name>
</gene>
<dbReference type="EMBL" id="JBBPBN010000052">
    <property type="protein sequence ID" value="KAK8991169.1"/>
    <property type="molecule type" value="Genomic_DNA"/>
</dbReference>
<name>A0ABR2PS13_9ROSI</name>
<evidence type="ECO:0000313" key="2">
    <source>
        <dbReference type="EMBL" id="KAK8991169.1"/>
    </source>
</evidence>
<keyword evidence="3" id="KW-1185">Reference proteome</keyword>
<sequence>MITASQKIATNPDPATLATSSISSRINLLTMRLGLLEPFLSDIDSKDGYPKGEECILQSKISEYSREFRGASEGLSKEYSRSGISFGRKDTSVDKVSWANKLEQQYRKAESKLEGSSESSSEQDCGTHVVEDEHSDGLEKDAINDLLFGKDLAVNMGKDLGNPDRHIGESDLVGDFYCRDASNSGGGIVERTISGVKTRETATLRVGGDRVEVMDPNNASNSPHQIDLEIPSLKAFEDIHNMGMSHGSEDRGLVVSMEEQTINNQAQDVLVDGSRLGVSEDVENGASFFPEMDYAKQCGKLK</sequence>
<dbReference type="Proteomes" id="UP001396334">
    <property type="component" value="Unassembled WGS sequence"/>
</dbReference>
<protein>
    <submittedName>
        <fullName evidence="2">Uncharacterized protein</fullName>
    </submittedName>
</protein>
<comment type="caution">
    <text evidence="2">The sequence shown here is derived from an EMBL/GenBank/DDBJ whole genome shotgun (WGS) entry which is preliminary data.</text>
</comment>
<accession>A0ABR2PS13</accession>